<proteinExistence type="predicted"/>
<name>A0A0S4KWR4_9BACT</name>
<reference evidence="2" key="1">
    <citation type="submission" date="2015-09" db="EMBL/GenBank/DDBJ databases">
        <authorList>
            <person name="Daims H."/>
        </authorList>
    </citation>
    <scope>NUCLEOTIDE SEQUENCE [LARGE SCALE GENOMIC DNA]</scope>
</reference>
<dbReference type="AlphaFoldDB" id="A0A0S4KWR4"/>
<protein>
    <recommendedName>
        <fullName evidence="3">Type II toxin-antitoxin system MqsA family antitoxin</fullName>
    </recommendedName>
</protein>
<evidence type="ECO:0000313" key="2">
    <source>
        <dbReference type="Proteomes" id="UP000066284"/>
    </source>
</evidence>
<dbReference type="OrthoDB" id="9812340at2"/>
<dbReference type="Gene3D" id="3.10.20.860">
    <property type="match status" value="1"/>
</dbReference>
<evidence type="ECO:0008006" key="3">
    <source>
        <dbReference type="Google" id="ProtNLM"/>
    </source>
</evidence>
<dbReference type="STRING" id="1715989.NITINOP_2852"/>
<dbReference type="KEGG" id="nio:NITINOP_2852"/>
<gene>
    <name evidence="1" type="ORF">NITINOP_2852</name>
</gene>
<sequence>MKCVMCKHGETEPGKVPVTLHRGDSVIIIKEVPAEVCRQCGEYYVDDATTARLLAMAEEAVKHRAEVEILRYAA</sequence>
<accession>A0A0S4KWR4</accession>
<dbReference type="RefSeq" id="WP_062486733.1">
    <property type="nucleotide sequence ID" value="NZ_LN885086.1"/>
</dbReference>
<dbReference type="InterPro" id="IPR022453">
    <property type="entry name" value="Znf_MqsA-type"/>
</dbReference>
<dbReference type="Proteomes" id="UP000066284">
    <property type="component" value="Chromosome 1"/>
</dbReference>
<dbReference type="CDD" id="cd12870">
    <property type="entry name" value="MqsA"/>
    <property type="match status" value="1"/>
</dbReference>
<dbReference type="NCBIfam" id="TIGR03831">
    <property type="entry name" value="YgiT_finger"/>
    <property type="match status" value="1"/>
</dbReference>
<keyword evidence="2" id="KW-1185">Reference proteome</keyword>
<evidence type="ECO:0000313" key="1">
    <source>
        <dbReference type="EMBL" id="CUQ67824.1"/>
    </source>
</evidence>
<organism evidence="1 2">
    <name type="scientific">Candidatus Nitrospira inopinata</name>
    <dbReference type="NCBI Taxonomy" id="1715989"/>
    <lineage>
        <taxon>Bacteria</taxon>
        <taxon>Pseudomonadati</taxon>
        <taxon>Nitrospirota</taxon>
        <taxon>Nitrospiria</taxon>
        <taxon>Nitrospirales</taxon>
        <taxon>Nitrospiraceae</taxon>
        <taxon>Nitrospira</taxon>
    </lineage>
</organism>
<dbReference type="EMBL" id="LN885086">
    <property type="protein sequence ID" value="CUQ67824.1"/>
    <property type="molecule type" value="Genomic_DNA"/>
</dbReference>